<dbReference type="Proteomes" id="UP000596660">
    <property type="component" value="Unplaced"/>
</dbReference>
<dbReference type="GO" id="GO:0042054">
    <property type="term" value="F:histone methyltransferase activity"/>
    <property type="evidence" value="ECO:0007669"/>
    <property type="project" value="TreeGrafter"/>
</dbReference>
<proteinExistence type="predicted"/>
<feature type="domain" description="YDG" evidence="4">
    <location>
        <begin position="1"/>
        <end position="126"/>
    </location>
</feature>
<dbReference type="PANTHER" id="PTHR45660:SF46">
    <property type="entry name" value="HISTONE-LYSINE N-METHYLTRANSFERASE, H3 LYSINE-9 SPECIFIC SUVH6"/>
    <property type="match status" value="1"/>
</dbReference>
<dbReference type="Gramene" id="AUR62017540-RA">
    <property type="protein sequence ID" value="AUR62017540-RA:cds"/>
    <property type="gene ID" value="AUR62017540"/>
</dbReference>
<protein>
    <recommendedName>
        <fullName evidence="4">YDG domain-containing protein</fullName>
    </recommendedName>
</protein>
<dbReference type="Pfam" id="PF02182">
    <property type="entry name" value="SAD_SRA"/>
    <property type="match status" value="1"/>
</dbReference>
<keyword evidence="2 3" id="KW-0539">Nucleus</keyword>
<evidence type="ECO:0000256" key="2">
    <source>
        <dbReference type="ARBA" id="ARBA00023242"/>
    </source>
</evidence>
<dbReference type="OMA" id="TRKECAN"/>
<evidence type="ECO:0000256" key="3">
    <source>
        <dbReference type="PROSITE-ProRule" id="PRU00358"/>
    </source>
</evidence>
<evidence type="ECO:0000256" key="1">
    <source>
        <dbReference type="ARBA" id="ARBA00004286"/>
    </source>
</evidence>
<dbReference type="InterPro" id="IPR036987">
    <property type="entry name" value="SRA-YDG_sf"/>
</dbReference>
<sequence>MGVHAQRVRGIDYDRRLDGRILAISVVATEGYYDILVSPEEVIYTGEGGTYDTASKVTKKRQEFTGGNMALRNSKDAGNVIRVIRGLKNAEKNGITYIYDGLYKVTEYWRKLGALNKIYIQFKLRRCPNQKCIDWNKYKNSFK</sequence>
<dbReference type="SUPFAM" id="SSF88697">
    <property type="entry name" value="PUA domain-like"/>
    <property type="match status" value="1"/>
</dbReference>
<dbReference type="InterPro" id="IPR051357">
    <property type="entry name" value="H3K9_HMTase_SUVAR3-9"/>
</dbReference>
<keyword evidence="6" id="KW-1185">Reference proteome</keyword>
<evidence type="ECO:0000259" key="4">
    <source>
        <dbReference type="PROSITE" id="PS51015"/>
    </source>
</evidence>
<comment type="subcellular location">
    <subcellularLocation>
        <location evidence="1">Chromosome</location>
    </subcellularLocation>
    <subcellularLocation>
        <location evidence="3">Nucleus</location>
    </subcellularLocation>
</comment>
<accession>A0A803LRG1</accession>
<evidence type="ECO:0000313" key="5">
    <source>
        <dbReference type="EnsemblPlants" id="AUR62017540-RA:cds"/>
    </source>
</evidence>
<name>A0A803LRG1_CHEQI</name>
<dbReference type="GO" id="GO:0003690">
    <property type="term" value="F:double-stranded DNA binding"/>
    <property type="evidence" value="ECO:0007669"/>
    <property type="project" value="TreeGrafter"/>
</dbReference>
<dbReference type="SMART" id="SM00466">
    <property type="entry name" value="SRA"/>
    <property type="match status" value="1"/>
</dbReference>
<reference evidence="5" key="2">
    <citation type="submission" date="2021-03" db="UniProtKB">
        <authorList>
            <consortium name="EnsemblPlants"/>
        </authorList>
    </citation>
    <scope>IDENTIFICATION</scope>
</reference>
<organism evidence="5 6">
    <name type="scientific">Chenopodium quinoa</name>
    <name type="common">Quinoa</name>
    <dbReference type="NCBI Taxonomy" id="63459"/>
    <lineage>
        <taxon>Eukaryota</taxon>
        <taxon>Viridiplantae</taxon>
        <taxon>Streptophyta</taxon>
        <taxon>Embryophyta</taxon>
        <taxon>Tracheophyta</taxon>
        <taxon>Spermatophyta</taxon>
        <taxon>Magnoliopsida</taxon>
        <taxon>eudicotyledons</taxon>
        <taxon>Gunneridae</taxon>
        <taxon>Pentapetalae</taxon>
        <taxon>Caryophyllales</taxon>
        <taxon>Chenopodiaceae</taxon>
        <taxon>Chenopodioideae</taxon>
        <taxon>Atripliceae</taxon>
        <taxon>Chenopodium</taxon>
    </lineage>
</organism>
<dbReference type="GO" id="GO:0005694">
    <property type="term" value="C:chromosome"/>
    <property type="evidence" value="ECO:0007669"/>
    <property type="project" value="UniProtKB-SubCell"/>
</dbReference>
<dbReference type="GO" id="GO:0005634">
    <property type="term" value="C:nucleus"/>
    <property type="evidence" value="ECO:0007669"/>
    <property type="project" value="UniProtKB-SubCell"/>
</dbReference>
<reference evidence="5" key="1">
    <citation type="journal article" date="2017" name="Nature">
        <title>The genome of Chenopodium quinoa.</title>
        <authorList>
            <person name="Jarvis D.E."/>
            <person name="Ho Y.S."/>
            <person name="Lightfoot D.J."/>
            <person name="Schmoeckel S.M."/>
            <person name="Li B."/>
            <person name="Borm T.J.A."/>
            <person name="Ohyanagi H."/>
            <person name="Mineta K."/>
            <person name="Michell C.T."/>
            <person name="Saber N."/>
            <person name="Kharbatia N.M."/>
            <person name="Rupper R.R."/>
            <person name="Sharp A.R."/>
            <person name="Dally N."/>
            <person name="Boughton B.A."/>
            <person name="Woo Y.H."/>
            <person name="Gao G."/>
            <person name="Schijlen E.G.W.M."/>
            <person name="Guo X."/>
            <person name="Momin A.A."/>
            <person name="Negrao S."/>
            <person name="Al-Babili S."/>
            <person name="Gehring C."/>
            <person name="Roessner U."/>
            <person name="Jung C."/>
            <person name="Murphy K."/>
            <person name="Arold S.T."/>
            <person name="Gojobori T."/>
            <person name="van der Linden C.G."/>
            <person name="van Loo E.N."/>
            <person name="Jellen E.N."/>
            <person name="Maughan P.J."/>
            <person name="Tester M."/>
        </authorList>
    </citation>
    <scope>NUCLEOTIDE SEQUENCE [LARGE SCALE GENOMIC DNA]</scope>
    <source>
        <strain evidence="5">cv. PI 614886</strain>
    </source>
</reference>
<dbReference type="InterPro" id="IPR003105">
    <property type="entry name" value="SRA_YDG"/>
</dbReference>
<dbReference type="InterPro" id="IPR015947">
    <property type="entry name" value="PUA-like_sf"/>
</dbReference>
<evidence type="ECO:0000313" key="6">
    <source>
        <dbReference type="Proteomes" id="UP000596660"/>
    </source>
</evidence>
<dbReference type="PROSITE" id="PS51015">
    <property type="entry name" value="YDG"/>
    <property type="match status" value="1"/>
</dbReference>
<dbReference type="Gene3D" id="2.30.280.10">
    <property type="entry name" value="SRA-YDG"/>
    <property type="match status" value="1"/>
</dbReference>
<dbReference type="PANTHER" id="PTHR45660">
    <property type="entry name" value="HISTONE-LYSINE N-METHYLTRANSFERASE SETMAR"/>
    <property type="match status" value="1"/>
</dbReference>
<dbReference type="AlphaFoldDB" id="A0A803LRG1"/>
<dbReference type="EnsemblPlants" id="AUR62017540-RA">
    <property type="protein sequence ID" value="AUR62017540-RA:cds"/>
    <property type="gene ID" value="AUR62017540"/>
</dbReference>